<comment type="caution">
    <text evidence="15">The sequence shown here is derived from an EMBL/GenBank/DDBJ whole genome shotgun (WGS) entry which is preliminary data.</text>
</comment>
<keyword evidence="7 13" id="KW-0808">Transferase</keyword>
<dbReference type="Pfam" id="PF01189">
    <property type="entry name" value="Methyltr_RsmB-F"/>
    <property type="match status" value="1"/>
</dbReference>
<dbReference type="InterPro" id="IPR001678">
    <property type="entry name" value="MeTrfase_RsmB-F_NOP2_dom"/>
</dbReference>
<keyword evidence="6 13" id="KW-0489">Methyltransferase</keyword>
<dbReference type="NCBIfam" id="TIGR00563">
    <property type="entry name" value="rsmB"/>
    <property type="match status" value="1"/>
</dbReference>
<sequence length="452" mass="51064">MAVKFGGFMNSDVNMREVALSVLLEVLERNSYLNSVLGMTLEKYQYLDKQDRAFLTRLCEGVVERRLTLDYYLNQYSKVKTEKMKPVIRTILRMGVYQLKYMDQVPDSAACNESVKLAVKKGFGSLRGFVNGVLRAVARGEDSIPGNLSVKYSMPEWLVEKWTAVYGLEKTETMLSAFLESRKTHIRCLEGEENMLLEELISEGIEAERGAYLPYALTISGYNYLRQLKSFREGRFQVQDESSMLIGECAGIRPEDIVVDVCGAPGGKATHAAQKLRGKGLVSVRDLTEKKTALIRENVDRLGLTNVEIKEWDALTLDEAWKEKADVVLADLPCSGLGIIGKKPDIKYHASQEGIEALRDLQRQILSVVWQYVKPGGTLLYSTCTATPEENEENALWFAQNFDFELVSLKEAVPEILKNEVSEKGFLQLYPGVHSCDGFFLAKFRRKERKRG</sequence>
<accession>A0A0V8QE59</accession>
<evidence type="ECO:0000256" key="9">
    <source>
        <dbReference type="ARBA" id="ARBA00022884"/>
    </source>
</evidence>
<comment type="similarity">
    <text evidence="13">Belongs to the class I-like SAM-binding methyltransferase superfamily. RsmB/NOP family.</text>
</comment>
<dbReference type="EMBL" id="LNAM01000164">
    <property type="protein sequence ID" value="KSV58686.1"/>
    <property type="molecule type" value="Genomic_DNA"/>
</dbReference>
<dbReference type="Proteomes" id="UP000054874">
    <property type="component" value="Unassembled WGS sequence"/>
</dbReference>
<dbReference type="GO" id="GO:0008649">
    <property type="term" value="F:rRNA methyltransferase activity"/>
    <property type="evidence" value="ECO:0007669"/>
    <property type="project" value="InterPro"/>
</dbReference>
<dbReference type="STRING" id="290052.ASU35_02475"/>
<keyword evidence="4" id="KW-0963">Cytoplasm</keyword>
<evidence type="ECO:0000259" key="14">
    <source>
        <dbReference type="PROSITE" id="PS51686"/>
    </source>
</evidence>
<dbReference type="InterPro" id="IPR054728">
    <property type="entry name" value="RsmB-like_ferredoxin"/>
</dbReference>
<evidence type="ECO:0000256" key="12">
    <source>
        <dbReference type="ARBA" id="ARBA00047283"/>
    </source>
</evidence>
<comment type="caution">
    <text evidence="13">Lacks conserved residue(s) required for the propagation of feature annotation.</text>
</comment>
<evidence type="ECO:0000256" key="10">
    <source>
        <dbReference type="ARBA" id="ARBA00030399"/>
    </source>
</evidence>
<protein>
    <recommendedName>
        <fullName evidence="3">16S rRNA (cytosine(967)-C(5))-methyltransferase</fullName>
        <ecNumber evidence="3">2.1.1.176</ecNumber>
    </recommendedName>
    <alternativeName>
        <fullName evidence="10">16S rRNA m5C967 methyltransferase</fullName>
    </alternativeName>
    <alternativeName>
        <fullName evidence="11">rRNA (cytosine-C(5)-)-methyltransferase RsmB</fullName>
    </alternativeName>
</protein>
<evidence type="ECO:0000256" key="3">
    <source>
        <dbReference type="ARBA" id="ARBA00012140"/>
    </source>
</evidence>
<dbReference type="GO" id="GO:0005737">
    <property type="term" value="C:cytoplasm"/>
    <property type="evidence" value="ECO:0007669"/>
    <property type="project" value="UniProtKB-SubCell"/>
</dbReference>
<evidence type="ECO:0000313" key="15">
    <source>
        <dbReference type="EMBL" id="KSV58686.1"/>
    </source>
</evidence>
<dbReference type="NCBIfam" id="NF011494">
    <property type="entry name" value="PRK14902.1"/>
    <property type="match status" value="1"/>
</dbReference>
<reference evidence="15 16" key="1">
    <citation type="submission" date="2015-11" db="EMBL/GenBank/DDBJ databases">
        <title>Butyribacter intestini gen. nov., sp. nov., a butyric acid-producing bacterium of the family Lachnospiraceae isolated from the human faeces.</title>
        <authorList>
            <person name="Zou Y."/>
            <person name="Xue W."/>
            <person name="Luo G."/>
            <person name="Lv M."/>
        </authorList>
    </citation>
    <scope>NUCLEOTIDE SEQUENCE [LARGE SCALE GENOMIC DNA]</scope>
    <source>
        <strain evidence="15 16">ACET-33324</strain>
    </source>
</reference>
<keyword evidence="8 13" id="KW-0949">S-adenosyl-L-methionine</keyword>
<evidence type="ECO:0000256" key="8">
    <source>
        <dbReference type="ARBA" id="ARBA00022691"/>
    </source>
</evidence>
<dbReference type="AlphaFoldDB" id="A0A0V8QE59"/>
<dbReference type="SUPFAM" id="SSF53335">
    <property type="entry name" value="S-adenosyl-L-methionine-dependent methyltransferases"/>
    <property type="match status" value="1"/>
</dbReference>
<keyword evidence="5" id="KW-0698">rRNA processing</keyword>
<dbReference type="InterPro" id="IPR023267">
    <property type="entry name" value="RCMT"/>
</dbReference>
<keyword evidence="9 13" id="KW-0694">RNA-binding</keyword>
<dbReference type="CDD" id="cd02440">
    <property type="entry name" value="AdoMet_MTases"/>
    <property type="match status" value="1"/>
</dbReference>
<evidence type="ECO:0000256" key="6">
    <source>
        <dbReference type="ARBA" id="ARBA00022603"/>
    </source>
</evidence>
<comment type="subcellular location">
    <subcellularLocation>
        <location evidence="2">Cytoplasm</location>
    </subcellularLocation>
</comment>
<dbReference type="SUPFAM" id="SSF48013">
    <property type="entry name" value="NusB-like"/>
    <property type="match status" value="1"/>
</dbReference>
<feature type="domain" description="SAM-dependent MTase RsmB/NOP-type" evidence="14">
    <location>
        <begin position="172"/>
        <end position="447"/>
    </location>
</feature>
<dbReference type="GO" id="GO:0006355">
    <property type="term" value="P:regulation of DNA-templated transcription"/>
    <property type="evidence" value="ECO:0007669"/>
    <property type="project" value="InterPro"/>
</dbReference>
<evidence type="ECO:0000256" key="11">
    <source>
        <dbReference type="ARBA" id="ARBA00031088"/>
    </source>
</evidence>
<dbReference type="Pfam" id="PF22458">
    <property type="entry name" value="RsmF-B_ferredox"/>
    <property type="match status" value="1"/>
</dbReference>
<evidence type="ECO:0000256" key="1">
    <source>
        <dbReference type="ARBA" id="ARBA00002724"/>
    </source>
</evidence>
<evidence type="ECO:0000256" key="2">
    <source>
        <dbReference type="ARBA" id="ARBA00004496"/>
    </source>
</evidence>
<evidence type="ECO:0000256" key="4">
    <source>
        <dbReference type="ARBA" id="ARBA00022490"/>
    </source>
</evidence>
<comment type="catalytic activity">
    <reaction evidence="12">
        <text>cytidine(967) in 16S rRNA + S-adenosyl-L-methionine = 5-methylcytidine(967) in 16S rRNA + S-adenosyl-L-homocysteine + H(+)</text>
        <dbReference type="Rhea" id="RHEA:42748"/>
        <dbReference type="Rhea" id="RHEA-COMP:10219"/>
        <dbReference type="Rhea" id="RHEA-COMP:10220"/>
        <dbReference type="ChEBI" id="CHEBI:15378"/>
        <dbReference type="ChEBI" id="CHEBI:57856"/>
        <dbReference type="ChEBI" id="CHEBI:59789"/>
        <dbReference type="ChEBI" id="CHEBI:74483"/>
        <dbReference type="ChEBI" id="CHEBI:82748"/>
        <dbReference type="EC" id="2.1.1.176"/>
    </reaction>
</comment>
<evidence type="ECO:0000256" key="5">
    <source>
        <dbReference type="ARBA" id="ARBA00022552"/>
    </source>
</evidence>
<dbReference type="InterPro" id="IPR035926">
    <property type="entry name" value="NusB-like_sf"/>
</dbReference>
<feature type="binding site" evidence="13">
    <location>
        <position position="286"/>
    </location>
    <ligand>
        <name>S-adenosyl-L-methionine</name>
        <dbReference type="ChEBI" id="CHEBI:59789"/>
    </ligand>
</feature>
<feature type="active site" description="Nucleophile" evidence="13">
    <location>
        <position position="384"/>
    </location>
</feature>
<organism evidence="15 16">
    <name type="scientific">Acetivibrio ethanolgignens</name>
    <dbReference type="NCBI Taxonomy" id="290052"/>
    <lineage>
        <taxon>Bacteria</taxon>
        <taxon>Bacillati</taxon>
        <taxon>Bacillota</taxon>
        <taxon>Clostridia</taxon>
        <taxon>Eubacteriales</taxon>
        <taxon>Oscillospiraceae</taxon>
        <taxon>Acetivibrio</taxon>
    </lineage>
</organism>
<dbReference type="PANTHER" id="PTHR22807:SF53">
    <property type="entry name" value="RIBOSOMAL RNA SMALL SUBUNIT METHYLTRANSFERASE B-RELATED"/>
    <property type="match status" value="1"/>
</dbReference>
<evidence type="ECO:0000256" key="7">
    <source>
        <dbReference type="ARBA" id="ARBA00022679"/>
    </source>
</evidence>
<dbReference type="InterPro" id="IPR049560">
    <property type="entry name" value="MeTrfase_RsmB-F_NOP2_cat"/>
</dbReference>
<dbReference type="Gene3D" id="3.40.50.150">
    <property type="entry name" value="Vaccinia Virus protein VP39"/>
    <property type="match status" value="1"/>
</dbReference>
<feature type="binding site" evidence="13">
    <location>
        <position position="331"/>
    </location>
    <ligand>
        <name>S-adenosyl-L-methionine</name>
        <dbReference type="ChEBI" id="CHEBI:59789"/>
    </ligand>
</feature>
<dbReference type="PANTHER" id="PTHR22807">
    <property type="entry name" value="NOP2 YEAST -RELATED NOL1/NOP2/FMU SUN DOMAIN-CONTAINING"/>
    <property type="match status" value="1"/>
</dbReference>
<keyword evidence="16" id="KW-1185">Reference proteome</keyword>
<dbReference type="Gene3D" id="1.10.940.10">
    <property type="entry name" value="NusB-like"/>
    <property type="match status" value="1"/>
</dbReference>
<dbReference type="Gene3D" id="3.30.70.1170">
    <property type="entry name" value="Sun protein, domain 3"/>
    <property type="match status" value="1"/>
</dbReference>
<dbReference type="EC" id="2.1.1.176" evidence="3"/>
<evidence type="ECO:0000256" key="13">
    <source>
        <dbReference type="PROSITE-ProRule" id="PRU01023"/>
    </source>
</evidence>
<dbReference type="Pfam" id="PF01029">
    <property type="entry name" value="NusB"/>
    <property type="match status" value="1"/>
</dbReference>
<dbReference type="PROSITE" id="PS51686">
    <property type="entry name" value="SAM_MT_RSMB_NOP"/>
    <property type="match status" value="1"/>
</dbReference>
<evidence type="ECO:0000313" key="16">
    <source>
        <dbReference type="Proteomes" id="UP000054874"/>
    </source>
</evidence>
<gene>
    <name evidence="15" type="ORF">ASU35_02475</name>
</gene>
<feature type="binding site" evidence="13">
    <location>
        <position position="313"/>
    </location>
    <ligand>
        <name>S-adenosyl-L-methionine</name>
        <dbReference type="ChEBI" id="CHEBI:59789"/>
    </ligand>
</feature>
<comment type="function">
    <text evidence="1">Specifically methylates the cytosine at position 967 (m5C967) of 16S rRNA.</text>
</comment>
<dbReference type="GO" id="GO:0003723">
    <property type="term" value="F:RNA binding"/>
    <property type="evidence" value="ECO:0007669"/>
    <property type="project" value="UniProtKB-UniRule"/>
</dbReference>
<dbReference type="InterPro" id="IPR006027">
    <property type="entry name" value="NusB_RsmB_TIM44"/>
</dbReference>
<name>A0A0V8QE59_9FIRM</name>
<dbReference type="InterPro" id="IPR029063">
    <property type="entry name" value="SAM-dependent_MTases_sf"/>
</dbReference>
<dbReference type="PRINTS" id="PR02008">
    <property type="entry name" value="RCMTFAMILY"/>
</dbReference>
<dbReference type="InterPro" id="IPR004573">
    <property type="entry name" value="rRNA_ssu_MeTfrase_B"/>
</dbReference>
<proteinExistence type="inferred from homology"/>